<dbReference type="EMBL" id="CAJOBC010102074">
    <property type="protein sequence ID" value="CAF4477519.1"/>
    <property type="molecule type" value="Genomic_DNA"/>
</dbReference>
<protein>
    <submittedName>
        <fullName evidence="1">Uncharacterized protein</fullName>
    </submittedName>
</protein>
<name>A0A816AVB8_9BILA</name>
<reference evidence="1" key="1">
    <citation type="submission" date="2021-02" db="EMBL/GenBank/DDBJ databases">
        <authorList>
            <person name="Nowell W R."/>
        </authorList>
    </citation>
    <scope>NUCLEOTIDE SEQUENCE</scope>
</reference>
<dbReference type="EMBL" id="CAJNOQ010035667">
    <property type="protein sequence ID" value="CAF1600581.1"/>
    <property type="molecule type" value="Genomic_DNA"/>
</dbReference>
<gene>
    <name evidence="1" type="ORF">GPM918_LOCUS42404</name>
    <name evidence="2" type="ORF">SRO942_LOCUS43633</name>
</gene>
<dbReference type="AlphaFoldDB" id="A0A816AVB8"/>
<evidence type="ECO:0000313" key="2">
    <source>
        <dbReference type="EMBL" id="CAF4477519.1"/>
    </source>
</evidence>
<keyword evidence="3" id="KW-1185">Reference proteome</keyword>
<dbReference type="Proteomes" id="UP000663829">
    <property type="component" value="Unassembled WGS sequence"/>
</dbReference>
<evidence type="ECO:0000313" key="1">
    <source>
        <dbReference type="EMBL" id="CAF1600581.1"/>
    </source>
</evidence>
<sequence>MDCTREADTLYALFAPINEINVKDESEAKVKQNDYNDNNNVIKTVRARATTTSHPHSFIDYAGTIIEDESNINNDYYGEKVDNEQIFYADTHIALIKKLHKYTKKTLHDSVIDILTFVRSIKLHKDGMIW</sequence>
<proteinExistence type="predicted"/>
<comment type="caution">
    <text evidence="1">The sequence shown here is derived from an EMBL/GenBank/DDBJ whole genome shotgun (WGS) entry which is preliminary data.</text>
</comment>
<dbReference type="Proteomes" id="UP000681722">
    <property type="component" value="Unassembled WGS sequence"/>
</dbReference>
<evidence type="ECO:0000313" key="3">
    <source>
        <dbReference type="Proteomes" id="UP000663829"/>
    </source>
</evidence>
<organism evidence="1 3">
    <name type="scientific">Didymodactylos carnosus</name>
    <dbReference type="NCBI Taxonomy" id="1234261"/>
    <lineage>
        <taxon>Eukaryota</taxon>
        <taxon>Metazoa</taxon>
        <taxon>Spiralia</taxon>
        <taxon>Gnathifera</taxon>
        <taxon>Rotifera</taxon>
        <taxon>Eurotatoria</taxon>
        <taxon>Bdelloidea</taxon>
        <taxon>Philodinida</taxon>
        <taxon>Philodinidae</taxon>
        <taxon>Didymodactylos</taxon>
    </lineage>
</organism>
<accession>A0A816AVB8</accession>